<dbReference type="PANTHER" id="PTHR36512">
    <property type="entry name" value="D-AMINOPEPTIDASE"/>
    <property type="match status" value="1"/>
</dbReference>
<evidence type="ECO:0000256" key="1">
    <source>
        <dbReference type="ARBA" id="ARBA00007068"/>
    </source>
</evidence>
<dbReference type="GO" id="GO:0004177">
    <property type="term" value="F:aminopeptidase activity"/>
    <property type="evidence" value="ECO:0007669"/>
    <property type="project" value="TreeGrafter"/>
</dbReference>
<protein>
    <submittedName>
        <fullName evidence="2">P1 family peptidase</fullName>
    </submittedName>
</protein>
<keyword evidence="3" id="KW-1185">Reference proteome</keyword>
<dbReference type="InterPro" id="IPR005321">
    <property type="entry name" value="Peptidase_S58_DmpA"/>
</dbReference>
<dbReference type="KEGG" id="hfl:PUV54_07460"/>
<gene>
    <name evidence="2" type="ORF">PUV54_07460</name>
</gene>
<dbReference type="EMBL" id="CP118166">
    <property type="protein sequence ID" value="WDI33032.1"/>
    <property type="molecule type" value="Genomic_DNA"/>
</dbReference>
<dbReference type="Pfam" id="PF03576">
    <property type="entry name" value="Peptidase_S58"/>
    <property type="match status" value="1"/>
</dbReference>
<evidence type="ECO:0000313" key="2">
    <source>
        <dbReference type="EMBL" id="WDI33032.1"/>
    </source>
</evidence>
<organism evidence="2 3">
    <name type="scientific">Hyphococcus flavus</name>
    <dbReference type="NCBI Taxonomy" id="1866326"/>
    <lineage>
        <taxon>Bacteria</taxon>
        <taxon>Pseudomonadati</taxon>
        <taxon>Pseudomonadota</taxon>
        <taxon>Alphaproteobacteria</taxon>
        <taxon>Parvularculales</taxon>
        <taxon>Parvularculaceae</taxon>
        <taxon>Hyphococcus</taxon>
    </lineage>
</organism>
<dbReference type="PANTHER" id="PTHR36512:SF3">
    <property type="entry name" value="BLR5678 PROTEIN"/>
    <property type="match status" value="1"/>
</dbReference>
<reference evidence="2" key="1">
    <citation type="submission" date="2023-02" db="EMBL/GenBank/DDBJ databases">
        <title>Genome sequence of Hyphococcus flavus.</title>
        <authorList>
            <person name="Rong J.-C."/>
            <person name="Zhao Q."/>
            <person name="Yi M."/>
            <person name="Wu J.-Y."/>
        </authorList>
    </citation>
    <scope>NUCLEOTIDE SEQUENCE</scope>
    <source>
        <strain evidence="2">MCCC 1K03223</strain>
    </source>
</reference>
<sequence length="381" mass="39882">MVALVITLAAALNAQAEDRMRAREMGVAPGILDPGPLNAITDVAGVAMGHVTHVKGDDIRTGATVILPHQGNLYQDKVPAAIVVGNGYGKLMGSTQVHELGEIETPIVLTNTLNVAEGAAAIIEWSLEQPGNERVGSVNAVVGETNDGGLNNIRKRALTPKMIRRAIENAKEGPVEEGAVGAGTGTRAFGWKGGIGTSSRLLPDSLGGYTVGVLVQSNFGGVLTIDGARVGEALGQYFLKSHLDNGDADGSIMIVVATDAPLSDRNLERLASRALGGLARTGAAMTNGSGDYVIAFSTAEGVRRTPERREAVSAIEELPNNLFSPMSQAVIEATEEAILNSLFMAKTMDGYNTYTGKPSTVEALPLDKVREILTLESNDKE</sequence>
<proteinExistence type="inferred from homology"/>
<dbReference type="RefSeq" id="WP_274494991.1">
    <property type="nucleotide sequence ID" value="NZ_CP118166.1"/>
</dbReference>
<name>A0AAE9ZHP4_9PROT</name>
<dbReference type="CDD" id="cd02253">
    <property type="entry name" value="DmpA"/>
    <property type="match status" value="1"/>
</dbReference>
<dbReference type="InterPro" id="IPR016117">
    <property type="entry name" value="ArgJ-like_dom_sf"/>
</dbReference>
<comment type="similarity">
    <text evidence="1">Belongs to the peptidase S58 family.</text>
</comment>
<dbReference type="AlphaFoldDB" id="A0AAE9ZHP4"/>
<dbReference type="Gene3D" id="3.60.70.12">
    <property type="entry name" value="L-amino peptidase D-ALA esterase/amidase"/>
    <property type="match status" value="1"/>
</dbReference>
<dbReference type="SUPFAM" id="SSF56266">
    <property type="entry name" value="DmpA/ArgJ-like"/>
    <property type="match status" value="1"/>
</dbReference>
<dbReference type="Proteomes" id="UP001214043">
    <property type="component" value="Chromosome"/>
</dbReference>
<accession>A0AAE9ZHP4</accession>
<evidence type="ECO:0000313" key="3">
    <source>
        <dbReference type="Proteomes" id="UP001214043"/>
    </source>
</evidence>